<gene>
    <name evidence="2" type="ORF">EV193_10322</name>
</gene>
<dbReference type="InterPro" id="IPR004401">
    <property type="entry name" value="YbaB/EbfC"/>
</dbReference>
<dbReference type="EMBL" id="SGWQ01000003">
    <property type="protein sequence ID" value="RZS40711.1"/>
    <property type="molecule type" value="Genomic_DNA"/>
</dbReference>
<feature type="region of interest" description="Disordered" evidence="1">
    <location>
        <begin position="113"/>
        <end position="188"/>
    </location>
</feature>
<sequence length="188" mass="20407">MQARNAAARDRLDDLLTDVQQRAEQFREAQSEAATTTATVTSPDGLVRATVDANGRLSNLEFAPVAFSKSTPQALARTVQQVVSQGAAEVGRRVSELMSPLQQGVPDLSELFEGAPSLAEFRPPVPTTEPDPGQTPPSHEDEEQNFMTSSMPAPPPPVVEEKPKPKRGRPDDHHDDEPQSWMEGGSSW</sequence>
<evidence type="ECO:0000313" key="3">
    <source>
        <dbReference type="Proteomes" id="UP000294257"/>
    </source>
</evidence>
<organism evidence="2 3">
    <name type="scientific">Herbihabitans rhizosphaerae</name>
    <dbReference type="NCBI Taxonomy" id="1872711"/>
    <lineage>
        <taxon>Bacteria</taxon>
        <taxon>Bacillati</taxon>
        <taxon>Actinomycetota</taxon>
        <taxon>Actinomycetes</taxon>
        <taxon>Pseudonocardiales</taxon>
        <taxon>Pseudonocardiaceae</taxon>
        <taxon>Herbihabitans</taxon>
    </lineage>
</organism>
<dbReference type="Proteomes" id="UP000294257">
    <property type="component" value="Unassembled WGS sequence"/>
</dbReference>
<dbReference type="AlphaFoldDB" id="A0A4Q7KXI6"/>
<protein>
    <submittedName>
        <fullName evidence="2">DNA-binding protein YbaB</fullName>
    </submittedName>
</protein>
<dbReference type="GO" id="GO:0003677">
    <property type="term" value="F:DNA binding"/>
    <property type="evidence" value="ECO:0007669"/>
    <property type="project" value="UniProtKB-KW"/>
</dbReference>
<dbReference type="SUPFAM" id="SSF82607">
    <property type="entry name" value="YbaB-like"/>
    <property type="match status" value="1"/>
</dbReference>
<evidence type="ECO:0000256" key="1">
    <source>
        <dbReference type="SAM" id="MobiDB-lite"/>
    </source>
</evidence>
<keyword evidence="2" id="KW-0238">DNA-binding</keyword>
<proteinExistence type="predicted"/>
<name>A0A4Q7KXI6_9PSEU</name>
<reference evidence="2 3" key="1">
    <citation type="submission" date="2019-02" db="EMBL/GenBank/DDBJ databases">
        <title>Genomic Encyclopedia of Type Strains, Phase IV (KMG-IV): sequencing the most valuable type-strain genomes for metagenomic binning, comparative biology and taxonomic classification.</title>
        <authorList>
            <person name="Goeker M."/>
        </authorList>
    </citation>
    <scope>NUCLEOTIDE SEQUENCE [LARGE SCALE GENOMIC DNA]</scope>
    <source>
        <strain evidence="2 3">DSM 101727</strain>
    </source>
</reference>
<keyword evidence="3" id="KW-1185">Reference proteome</keyword>
<dbReference type="InterPro" id="IPR036894">
    <property type="entry name" value="YbaB-like_sf"/>
</dbReference>
<accession>A0A4Q7KXI6</accession>
<feature type="compositionally biased region" description="Pro residues" evidence="1">
    <location>
        <begin position="123"/>
        <end position="135"/>
    </location>
</feature>
<feature type="compositionally biased region" description="Basic and acidic residues" evidence="1">
    <location>
        <begin position="159"/>
        <end position="177"/>
    </location>
</feature>
<dbReference type="Pfam" id="PF02575">
    <property type="entry name" value="YbaB_DNA_bd"/>
    <property type="match status" value="1"/>
</dbReference>
<comment type="caution">
    <text evidence="2">The sequence shown here is derived from an EMBL/GenBank/DDBJ whole genome shotgun (WGS) entry which is preliminary data.</text>
</comment>
<dbReference type="Gene3D" id="3.30.1310.10">
    <property type="entry name" value="Nucleoid-associated protein YbaB-like domain"/>
    <property type="match status" value="1"/>
</dbReference>
<evidence type="ECO:0000313" key="2">
    <source>
        <dbReference type="EMBL" id="RZS40711.1"/>
    </source>
</evidence>